<feature type="region of interest" description="Disordered" evidence="1">
    <location>
        <begin position="503"/>
        <end position="526"/>
    </location>
</feature>
<dbReference type="HOGENOM" id="CLU_039746_0_0_1"/>
<accession>R8B8F7</accession>
<evidence type="ECO:0000313" key="2">
    <source>
        <dbReference type="EMBL" id="EON95596.1"/>
    </source>
</evidence>
<dbReference type="EMBL" id="KB933388">
    <property type="protein sequence ID" value="EON95596.1"/>
    <property type="molecule type" value="Genomic_DNA"/>
</dbReference>
<dbReference type="KEGG" id="tmn:UCRPA7_8923"/>
<dbReference type="Proteomes" id="UP000014074">
    <property type="component" value="Unassembled WGS sequence"/>
</dbReference>
<evidence type="ECO:0000313" key="3">
    <source>
        <dbReference type="Proteomes" id="UP000014074"/>
    </source>
</evidence>
<keyword evidence="3" id="KW-1185">Reference proteome</keyword>
<protein>
    <submittedName>
        <fullName evidence="2">Putative orp1 like protein</fullName>
    </submittedName>
</protein>
<feature type="region of interest" description="Disordered" evidence="1">
    <location>
        <begin position="193"/>
        <end position="236"/>
    </location>
</feature>
<feature type="compositionally biased region" description="Basic and acidic residues" evidence="1">
    <location>
        <begin position="512"/>
        <end position="526"/>
    </location>
</feature>
<dbReference type="OrthoDB" id="4161595at2759"/>
<dbReference type="eggNOG" id="ENOG502SMWI">
    <property type="taxonomic scope" value="Eukaryota"/>
</dbReference>
<gene>
    <name evidence="2" type="ORF">UCRPA7_8923</name>
</gene>
<reference evidence="3" key="1">
    <citation type="journal article" date="2013" name="Genome Announc.">
        <title>Draft genome sequence of the ascomycete Phaeoacremonium aleophilum strain UCR-PA7, a causal agent of the esca disease complex in grapevines.</title>
        <authorList>
            <person name="Blanco-Ulate B."/>
            <person name="Rolshausen P."/>
            <person name="Cantu D."/>
        </authorList>
    </citation>
    <scope>NUCLEOTIDE SEQUENCE [LARGE SCALE GENOMIC DNA]</scope>
    <source>
        <strain evidence="3">UCR-PA7</strain>
    </source>
</reference>
<proteinExistence type="predicted"/>
<evidence type="ECO:0000256" key="1">
    <source>
        <dbReference type="SAM" id="MobiDB-lite"/>
    </source>
</evidence>
<feature type="compositionally biased region" description="Polar residues" evidence="1">
    <location>
        <begin position="193"/>
        <end position="205"/>
    </location>
</feature>
<dbReference type="AlphaFoldDB" id="R8B8F7"/>
<dbReference type="GeneID" id="19329820"/>
<sequence>MDPAPPSPAASYLFGPDELKCMFVDNCDTDAPLRKAISHIFGRNKLCTRLIPPAVWVHWCRKHYQRCRYRNPAEYATRQADMVSVQIDRVQMWSDENKSRKLPGIVLSWVIQPRKREAQRLSEQDGDENVAQQIGNQGDDQAIANGTAIPNWLLQQCEKEFTTTQVQDVVRRIQTEMQAGYLQQIPDIEILPNISTEGGNTTKPKSTLKRKMGGTPTHKRSQSMRVGGRPMAHPMTRRASHQGSYYDQNHQTFSPAEKRQCVGPLPLSGYYAPQHGFPPVPPRSTERIVPQMHSQFAFAHPPTLETQPEISQHYAYQGPNPSVPTAYHSQGMVPYEANEMKSNRAQLTLTPMYNKVHHRSQSEMVVGHQLTAGQSGVNFNQYDGNRPTSSSSYAAQPPISNFQFTAGAQPGHGLAYESNMHGYYDQAQAVRNWPGDVANHFHPVHPSYATQHGHGRRQSTPVTYRPYPIQRAASAAMLSGTTASEALPPLHTLTQPGSYFQAGHEQVGAQGAEDHKDSQRPDELRH</sequence>
<organism evidence="2 3">
    <name type="scientific">Phaeoacremonium minimum (strain UCR-PA7)</name>
    <name type="common">Esca disease fungus</name>
    <name type="synonym">Togninia minima</name>
    <dbReference type="NCBI Taxonomy" id="1286976"/>
    <lineage>
        <taxon>Eukaryota</taxon>
        <taxon>Fungi</taxon>
        <taxon>Dikarya</taxon>
        <taxon>Ascomycota</taxon>
        <taxon>Pezizomycotina</taxon>
        <taxon>Sordariomycetes</taxon>
        <taxon>Sordariomycetidae</taxon>
        <taxon>Togniniales</taxon>
        <taxon>Togniniaceae</taxon>
        <taxon>Phaeoacremonium</taxon>
    </lineage>
</organism>
<dbReference type="RefSeq" id="XP_007919611.1">
    <property type="nucleotide sequence ID" value="XM_007921420.1"/>
</dbReference>
<feature type="compositionally biased region" description="Basic residues" evidence="1">
    <location>
        <begin position="206"/>
        <end position="222"/>
    </location>
</feature>
<name>R8B8F7_PHAM7</name>